<comment type="caution">
    <text evidence="2">The sequence shown here is derived from an EMBL/GenBank/DDBJ whole genome shotgun (WGS) entry which is preliminary data.</text>
</comment>
<feature type="transmembrane region" description="Helical" evidence="1">
    <location>
        <begin position="182"/>
        <end position="203"/>
    </location>
</feature>
<keyword evidence="1" id="KW-0472">Membrane</keyword>
<reference evidence="3" key="1">
    <citation type="journal article" date="2019" name="Int. J. Syst. Evol. Microbiol.">
        <title>The Global Catalogue of Microorganisms (GCM) 10K type strain sequencing project: providing services to taxonomists for standard genome sequencing and annotation.</title>
        <authorList>
            <consortium name="The Broad Institute Genomics Platform"/>
            <consortium name="The Broad Institute Genome Sequencing Center for Infectious Disease"/>
            <person name="Wu L."/>
            <person name="Ma J."/>
        </authorList>
    </citation>
    <scope>NUCLEOTIDE SEQUENCE [LARGE SCALE GENOMIC DNA]</scope>
    <source>
        <strain evidence="3">JCM 30346</strain>
    </source>
</reference>
<feature type="transmembrane region" description="Helical" evidence="1">
    <location>
        <begin position="148"/>
        <end position="170"/>
    </location>
</feature>
<dbReference type="Pfam" id="PF14329">
    <property type="entry name" value="DUF4386"/>
    <property type="match status" value="1"/>
</dbReference>
<organism evidence="2 3">
    <name type="scientific">Sphaerisporangium aureirubrum</name>
    <dbReference type="NCBI Taxonomy" id="1544736"/>
    <lineage>
        <taxon>Bacteria</taxon>
        <taxon>Bacillati</taxon>
        <taxon>Actinomycetota</taxon>
        <taxon>Actinomycetes</taxon>
        <taxon>Streptosporangiales</taxon>
        <taxon>Streptosporangiaceae</taxon>
        <taxon>Sphaerisporangium</taxon>
    </lineage>
</organism>
<gene>
    <name evidence="2" type="ORF">ACFP1K_04995</name>
</gene>
<feature type="transmembrane region" description="Helical" evidence="1">
    <location>
        <begin position="209"/>
        <end position="229"/>
    </location>
</feature>
<name>A0ABW1NB36_9ACTN</name>
<dbReference type="RefSeq" id="WP_380747354.1">
    <property type="nucleotide sequence ID" value="NZ_JBHSRF010000005.1"/>
</dbReference>
<protein>
    <submittedName>
        <fullName evidence="2">DUF4386 domain-containing protein</fullName>
    </submittedName>
</protein>
<feature type="transmembrane region" description="Helical" evidence="1">
    <location>
        <begin position="63"/>
        <end position="84"/>
    </location>
</feature>
<dbReference type="Proteomes" id="UP001596137">
    <property type="component" value="Unassembled WGS sequence"/>
</dbReference>
<feature type="transmembrane region" description="Helical" evidence="1">
    <location>
        <begin position="21"/>
        <end position="43"/>
    </location>
</feature>
<evidence type="ECO:0000313" key="2">
    <source>
        <dbReference type="EMBL" id="MFC6080503.1"/>
    </source>
</evidence>
<proteinExistence type="predicted"/>
<keyword evidence="1" id="KW-0812">Transmembrane</keyword>
<evidence type="ECO:0000313" key="3">
    <source>
        <dbReference type="Proteomes" id="UP001596137"/>
    </source>
</evidence>
<accession>A0ABW1NB36</accession>
<evidence type="ECO:0000256" key="1">
    <source>
        <dbReference type="SAM" id="Phobius"/>
    </source>
</evidence>
<keyword evidence="3" id="KW-1185">Reference proteome</keyword>
<dbReference type="InterPro" id="IPR025495">
    <property type="entry name" value="DUF4386"/>
</dbReference>
<feature type="transmembrane region" description="Helical" evidence="1">
    <location>
        <begin position="96"/>
        <end position="117"/>
    </location>
</feature>
<sequence length="245" mass="25458">MAIAAEPRTTKRAPMDSTRRNALAAGVLYLITIVTSIPALLLYAPVLNDPDFIVGPGPDTGVLWGGILEMICLLACIGTAVVLFPTLRRLNEVAALGFVTARVLEAAIIVAGVISLFTVVTLRQNGAAGADAATLITTGNALVAFHNWTFLLGPGVIPALNALLLGYVLYRSRLVPRVIPAMGLIGAPLLLFSTTAVLFGLYAQVSAPSAIAGFPIFLWEGSLGVWLIVKGFKPSPIAADGVTAG</sequence>
<keyword evidence="1" id="KW-1133">Transmembrane helix</keyword>
<dbReference type="EMBL" id="JBHSRF010000005">
    <property type="protein sequence ID" value="MFC6080503.1"/>
    <property type="molecule type" value="Genomic_DNA"/>
</dbReference>